<sequence length="95" mass="10051">MNKKLFSILGGSALAAMLLVGCNVNDQEPPPEEEAPTGEEAPAPEAPAPEENGGMDEGNDENNDLNDDQQGNMNNGEDKNAPAELLEEDEGNENQ</sequence>
<feature type="chain" id="PRO_5045048440" evidence="2">
    <location>
        <begin position="27"/>
        <end position="95"/>
    </location>
</feature>
<feature type="compositionally biased region" description="Acidic residues" evidence="1">
    <location>
        <begin position="53"/>
        <end position="67"/>
    </location>
</feature>
<proteinExistence type="predicted"/>
<evidence type="ECO:0000313" key="3">
    <source>
        <dbReference type="EMBL" id="MBM7585289.1"/>
    </source>
</evidence>
<keyword evidence="2" id="KW-0732">Signal</keyword>
<dbReference type="RefSeq" id="WP_205170899.1">
    <property type="nucleotide sequence ID" value="NZ_JAFBDZ010000002.1"/>
</dbReference>
<accession>A0ABS2NBZ9</accession>
<feature type="signal peptide" evidence="2">
    <location>
        <begin position="1"/>
        <end position="26"/>
    </location>
</feature>
<gene>
    <name evidence="3" type="ORF">JOC86_001831</name>
</gene>
<evidence type="ECO:0000256" key="2">
    <source>
        <dbReference type="SAM" id="SignalP"/>
    </source>
</evidence>
<organism evidence="3 4">
    <name type="scientific">Rossellomorea pakistanensis</name>
    <dbReference type="NCBI Taxonomy" id="992288"/>
    <lineage>
        <taxon>Bacteria</taxon>
        <taxon>Bacillati</taxon>
        <taxon>Bacillota</taxon>
        <taxon>Bacilli</taxon>
        <taxon>Bacillales</taxon>
        <taxon>Bacillaceae</taxon>
        <taxon>Rossellomorea</taxon>
    </lineage>
</organism>
<feature type="region of interest" description="Disordered" evidence="1">
    <location>
        <begin position="24"/>
        <end position="95"/>
    </location>
</feature>
<keyword evidence="4" id="KW-1185">Reference proteome</keyword>
<dbReference type="PROSITE" id="PS51257">
    <property type="entry name" value="PROKAR_LIPOPROTEIN"/>
    <property type="match status" value="1"/>
</dbReference>
<name>A0ABS2NBZ9_9BACI</name>
<evidence type="ECO:0000256" key="1">
    <source>
        <dbReference type="SAM" id="MobiDB-lite"/>
    </source>
</evidence>
<evidence type="ECO:0000313" key="4">
    <source>
        <dbReference type="Proteomes" id="UP001646157"/>
    </source>
</evidence>
<comment type="caution">
    <text evidence="3">The sequence shown here is derived from an EMBL/GenBank/DDBJ whole genome shotgun (WGS) entry which is preliminary data.</text>
</comment>
<reference evidence="3 4" key="1">
    <citation type="submission" date="2021-01" db="EMBL/GenBank/DDBJ databases">
        <title>Genomic Encyclopedia of Type Strains, Phase IV (KMG-IV): sequencing the most valuable type-strain genomes for metagenomic binning, comparative biology and taxonomic classification.</title>
        <authorList>
            <person name="Goeker M."/>
        </authorList>
    </citation>
    <scope>NUCLEOTIDE SEQUENCE [LARGE SCALE GENOMIC DNA]</scope>
    <source>
        <strain evidence="3 4">DSM 24834</strain>
    </source>
</reference>
<feature type="compositionally biased region" description="Acidic residues" evidence="1">
    <location>
        <begin position="85"/>
        <end position="95"/>
    </location>
</feature>
<dbReference type="Proteomes" id="UP001646157">
    <property type="component" value="Unassembled WGS sequence"/>
</dbReference>
<protein>
    <submittedName>
        <fullName evidence="3">Uncharacterized protein</fullName>
    </submittedName>
</protein>
<dbReference type="EMBL" id="JAFBDZ010000002">
    <property type="protein sequence ID" value="MBM7585289.1"/>
    <property type="molecule type" value="Genomic_DNA"/>
</dbReference>